<keyword evidence="3 7" id="KW-1134">Transmembrane beta strand</keyword>
<gene>
    <name evidence="9" type="ORF">H4075_17845</name>
</gene>
<evidence type="ECO:0000256" key="7">
    <source>
        <dbReference type="PROSITE-ProRule" id="PRU01360"/>
    </source>
</evidence>
<evidence type="ECO:0000256" key="1">
    <source>
        <dbReference type="ARBA" id="ARBA00004571"/>
    </source>
</evidence>
<dbReference type="NCBIfam" id="TIGR04057">
    <property type="entry name" value="SusC_RagA_signa"/>
    <property type="match status" value="1"/>
</dbReference>
<dbReference type="NCBIfam" id="TIGR04056">
    <property type="entry name" value="OMP_RagA_SusC"/>
    <property type="match status" value="1"/>
</dbReference>
<dbReference type="RefSeq" id="WP_182802178.1">
    <property type="nucleotide sequence ID" value="NZ_CP060007.1"/>
</dbReference>
<proteinExistence type="inferred from homology"/>
<dbReference type="Gene3D" id="2.40.170.20">
    <property type="entry name" value="TonB-dependent receptor, beta-barrel domain"/>
    <property type="match status" value="1"/>
</dbReference>
<name>A0A7G5XEL3_9BACT</name>
<evidence type="ECO:0000256" key="4">
    <source>
        <dbReference type="ARBA" id="ARBA00022692"/>
    </source>
</evidence>
<dbReference type="InterPro" id="IPR008969">
    <property type="entry name" value="CarboxyPept-like_regulatory"/>
</dbReference>
<dbReference type="PROSITE" id="PS52016">
    <property type="entry name" value="TONB_DEPENDENT_REC_3"/>
    <property type="match status" value="1"/>
</dbReference>
<evidence type="ECO:0000313" key="9">
    <source>
        <dbReference type="EMBL" id="QNA43916.1"/>
    </source>
</evidence>
<dbReference type="AlphaFoldDB" id="A0A7G5XEL3"/>
<feature type="domain" description="TonB-dependent receptor plug" evidence="8">
    <location>
        <begin position="228"/>
        <end position="330"/>
    </location>
</feature>
<dbReference type="InterPro" id="IPR012910">
    <property type="entry name" value="Plug_dom"/>
</dbReference>
<keyword evidence="10" id="KW-1185">Reference proteome</keyword>
<protein>
    <submittedName>
        <fullName evidence="9">TonB-dependent receptor</fullName>
    </submittedName>
</protein>
<evidence type="ECO:0000256" key="6">
    <source>
        <dbReference type="ARBA" id="ARBA00023237"/>
    </source>
</evidence>
<dbReference type="KEGG" id="lacs:H4075_17845"/>
<keyword evidence="9" id="KW-0675">Receptor</keyword>
<dbReference type="Pfam" id="PF13715">
    <property type="entry name" value="CarbopepD_reg_2"/>
    <property type="match status" value="1"/>
</dbReference>
<dbReference type="InterPro" id="IPR023996">
    <property type="entry name" value="TonB-dep_OMP_SusC/RagA"/>
</dbReference>
<dbReference type="InterPro" id="IPR039426">
    <property type="entry name" value="TonB-dep_rcpt-like"/>
</dbReference>
<accession>A0A7G5XEL3</accession>
<evidence type="ECO:0000256" key="5">
    <source>
        <dbReference type="ARBA" id="ARBA00023136"/>
    </source>
</evidence>
<evidence type="ECO:0000259" key="8">
    <source>
        <dbReference type="Pfam" id="PF07715"/>
    </source>
</evidence>
<comment type="similarity">
    <text evidence="7">Belongs to the TonB-dependent receptor family.</text>
</comment>
<dbReference type="EMBL" id="CP060007">
    <property type="protein sequence ID" value="QNA43916.1"/>
    <property type="molecule type" value="Genomic_DNA"/>
</dbReference>
<organism evidence="9 10">
    <name type="scientific">Lacibacter sediminis</name>
    <dbReference type="NCBI Taxonomy" id="2760713"/>
    <lineage>
        <taxon>Bacteria</taxon>
        <taxon>Pseudomonadati</taxon>
        <taxon>Bacteroidota</taxon>
        <taxon>Chitinophagia</taxon>
        <taxon>Chitinophagales</taxon>
        <taxon>Chitinophagaceae</taxon>
        <taxon>Lacibacter</taxon>
    </lineage>
</organism>
<dbReference type="GO" id="GO:0009279">
    <property type="term" value="C:cell outer membrane"/>
    <property type="evidence" value="ECO:0007669"/>
    <property type="project" value="UniProtKB-SubCell"/>
</dbReference>
<evidence type="ECO:0000256" key="3">
    <source>
        <dbReference type="ARBA" id="ARBA00022452"/>
    </source>
</evidence>
<evidence type="ECO:0000256" key="2">
    <source>
        <dbReference type="ARBA" id="ARBA00022448"/>
    </source>
</evidence>
<keyword evidence="4 7" id="KW-0812">Transmembrane</keyword>
<evidence type="ECO:0000313" key="10">
    <source>
        <dbReference type="Proteomes" id="UP000515344"/>
    </source>
</evidence>
<keyword evidence="2 7" id="KW-0813">Transport</keyword>
<dbReference type="Pfam" id="PF07715">
    <property type="entry name" value="Plug"/>
    <property type="match status" value="1"/>
</dbReference>
<dbReference type="SUPFAM" id="SSF56935">
    <property type="entry name" value="Porins"/>
    <property type="match status" value="1"/>
</dbReference>
<dbReference type="Gene3D" id="2.170.130.10">
    <property type="entry name" value="TonB-dependent receptor, plug domain"/>
    <property type="match status" value="1"/>
</dbReference>
<dbReference type="InterPro" id="IPR036942">
    <property type="entry name" value="Beta-barrel_TonB_sf"/>
</dbReference>
<comment type="subcellular location">
    <subcellularLocation>
        <location evidence="1 7">Cell outer membrane</location>
        <topology evidence="1 7">Multi-pass membrane protein</topology>
    </subcellularLocation>
</comment>
<dbReference type="InterPro" id="IPR037066">
    <property type="entry name" value="Plug_dom_sf"/>
</dbReference>
<keyword evidence="5 7" id="KW-0472">Membrane</keyword>
<reference evidence="10" key="1">
    <citation type="submission" date="2020-08" db="EMBL/GenBank/DDBJ databases">
        <title>Lacibacter sp. S13-6-6 genome sequencing.</title>
        <authorList>
            <person name="Jin L."/>
        </authorList>
    </citation>
    <scope>NUCLEOTIDE SEQUENCE [LARGE SCALE GENOMIC DNA]</scope>
    <source>
        <strain evidence="10">S13-6-6</strain>
    </source>
</reference>
<keyword evidence="6 7" id="KW-0998">Cell outer membrane</keyword>
<dbReference type="SUPFAM" id="SSF49464">
    <property type="entry name" value="Carboxypeptidase regulatory domain-like"/>
    <property type="match status" value="1"/>
</dbReference>
<sequence length="1140" mass="124304">MKKNHPYRWSIANPSLTKLLKIMKLTAIFLFVCSLVVHAGGFSQDVKVTLTLNGVKMTTFFKAIEKETNYRFTFSNDIIPPGKIVTVKAKETPLSEVLDAVLHQTKLKYRFDETSGVFIISEKKGQFEDNIIVRTITGTVTGEGAEPLAGVTVQVKGSDKATTTDNNGSFSIEVEDNAKVLVFSFVSMVTQEVSIDGKTSVKVVMALLDKALNEVVVIGYGTQKRTLVTGAVSTVSSKTLNELPAISISQALQGRVAGLQVTNNGSPGTEPIVRIRGISSISFASDPLYVVDGFPTGNLSAIDVKDIESVDVLKDASAAAIYGSRATSGVIIINTKKGRRDGKMSVTLDSYFGIQEVTSRLSLLNTEQFKQYALAYRGSQVPRLTEPQINQPVYPGATQTYGQTNTDWQDAYFKKGGMNQHNIGLSGGNEVSRFHASAGYTDQQGIAPSVAYRRYNFRINSDHNIGKVFTFGENLYIASGTQNYDNNETGSRTNLVNVIRMMPHIPVYDPTSNGGYRGVDATKDGGDPTNPVEDAALKNPGTRSTVKIFGTAFLEAKITSWLKFKSTFGIDYATGLDYRFAPIFNDNGAVAGSSATQATITNNRNVSTVKLFTEQLTFDKTFGNHHLNVIAVYEQQGQQTKQENASGNQPSNDLRTLNNATNISAQTLVGENTLISYLGRLNYDYQGKYILSAAVRRDGLSVWAPGKKWATFPSASIGWRVDQEDFMKNIPNVSELKVRVGYGITGLNGLVLGNTPWLVSVLANSSSYPFGNSLTSGPGSNIPGLGNKELEWEKTKQINIGLDLGLFKNKITFSAEYYRRNTDNLILGVPIPPSFGFINNTVSQNVGAMKNNGFEFQLGYNKREGAFKWYASTNMSFVTNQVTKLAEGVTKIEAGNDADFGGDNITNTTPGYSVQGFYGWVVEGIFQSAAEVTKHATQTAATAPGDLKFKDLNNDGKIDNNDRQFLGSFIPKVTYAFNLGGNYKNFDASLFFQGVQGNKIYNATRVITEGMVRFFNAGTQVLNAWTPTNTNTTIPRAIAGDPNRNARPSTRFLEDGSFLRLKNIMIGYTVPSNFLGVHTKGTVKSLRIYVSAQNILTFTKYTGYDPEVGNRTPGSSLTNGIDFAVYPQPKSFQAGIQASF</sequence>
<dbReference type="Proteomes" id="UP000515344">
    <property type="component" value="Chromosome"/>
</dbReference>
<dbReference type="InterPro" id="IPR023997">
    <property type="entry name" value="TonB-dep_OMP_SusC/RagA_CS"/>
</dbReference>
<dbReference type="Gene3D" id="2.60.40.1120">
    <property type="entry name" value="Carboxypeptidase-like, regulatory domain"/>
    <property type="match status" value="1"/>
</dbReference>